<proteinExistence type="predicted"/>
<name>A0ABP3J7V6_9ACTN</name>
<reference evidence="2" key="1">
    <citation type="journal article" date="2019" name="Int. J. Syst. Evol. Microbiol.">
        <title>The Global Catalogue of Microorganisms (GCM) 10K type strain sequencing project: providing services to taxonomists for standard genome sequencing and annotation.</title>
        <authorList>
            <consortium name="The Broad Institute Genomics Platform"/>
            <consortium name="The Broad Institute Genome Sequencing Center for Infectious Disease"/>
            <person name="Wu L."/>
            <person name="Ma J."/>
        </authorList>
    </citation>
    <scope>NUCLEOTIDE SEQUENCE [LARGE SCALE GENOMIC DNA]</scope>
    <source>
        <strain evidence="2">JCM 10649</strain>
    </source>
</reference>
<evidence type="ECO:0000313" key="2">
    <source>
        <dbReference type="Proteomes" id="UP001499895"/>
    </source>
</evidence>
<evidence type="ECO:0000313" key="1">
    <source>
        <dbReference type="EMBL" id="GAA0442367.1"/>
    </source>
</evidence>
<keyword evidence="2" id="KW-1185">Reference proteome</keyword>
<sequence>MTLHFGIYPGGILGDEQGIVHPVRPDVPDRITEALDTLQGDTAGLSVRAYHSFAATVTPLEPPTPADPATYLQRGRKLDLVLQFREPSGELEGWLEFVREAVRTGGPNLASVQICEEPNADLPVVDGSIPNVLNALIEGVVAAKQEARALGHSVAVGFNAVPTFNPADTFWSELGTLADDRFRQSLDYVGLDFFPDVFRPIAAEQLAEVVTAVLTAFRRTDLQRVGIPDSVAVRICENGWPTGPDRSEQRQAAVLETVVRTVAALSADLNIDGYSFFALRDADSTAEGLFHRFGLMRDDYTPKPAFETYRRLINELGSPPVAPH</sequence>
<organism evidence="1 2">
    <name type="scientific">Streptomyces stramineus</name>
    <dbReference type="NCBI Taxonomy" id="173861"/>
    <lineage>
        <taxon>Bacteria</taxon>
        <taxon>Bacillati</taxon>
        <taxon>Actinomycetota</taxon>
        <taxon>Actinomycetes</taxon>
        <taxon>Kitasatosporales</taxon>
        <taxon>Streptomycetaceae</taxon>
        <taxon>Streptomyces</taxon>
    </lineage>
</organism>
<dbReference type="Proteomes" id="UP001499895">
    <property type="component" value="Unassembled WGS sequence"/>
</dbReference>
<dbReference type="RefSeq" id="WP_344083728.1">
    <property type="nucleotide sequence ID" value="NZ_BAAAHB010000001.1"/>
</dbReference>
<gene>
    <name evidence="1" type="ORF">GCM10009544_01360</name>
</gene>
<dbReference type="EMBL" id="BAAAHB010000001">
    <property type="protein sequence ID" value="GAA0442367.1"/>
    <property type="molecule type" value="Genomic_DNA"/>
</dbReference>
<protein>
    <submittedName>
        <fullName evidence="1">Uncharacterized protein</fullName>
    </submittedName>
</protein>
<dbReference type="Gene3D" id="3.20.20.80">
    <property type="entry name" value="Glycosidases"/>
    <property type="match status" value="1"/>
</dbReference>
<accession>A0ABP3J7V6</accession>
<dbReference type="InterPro" id="IPR017853">
    <property type="entry name" value="GH"/>
</dbReference>
<comment type="caution">
    <text evidence="1">The sequence shown here is derived from an EMBL/GenBank/DDBJ whole genome shotgun (WGS) entry which is preliminary data.</text>
</comment>
<dbReference type="SUPFAM" id="SSF51445">
    <property type="entry name" value="(Trans)glycosidases"/>
    <property type="match status" value="1"/>
</dbReference>